<proteinExistence type="predicted"/>
<dbReference type="EMBL" id="MCGI01000005">
    <property type="protein sequence ID" value="ODM09223.1"/>
    <property type="molecule type" value="Genomic_DNA"/>
</dbReference>
<dbReference type="Proteomes" id="UP000095003">
    <property type="component" value="Unassembled WGS sequence"/>
</dbReference>
<dbReference type="GeneID" id="29727729"/>
<feature type="chain" id="PRO_5009123025" description="WxL domain-containing protein" evidence="1">
    <location>
        <begin position="32"/>
        <end position="202"/>
    </location>
</feature>
<evidence type="ECO:0000313" key="4">
    <source>
        <dbReference type="Proteomes" id="UP000095003"/>
    </source>
</evidence>
<accession>A0A1E3AKG8</accession>
<dbReference type="RefSeq" id="WP_009254756.1">
    <property type="nucleotide sequence ID" value="NZ_CABMHK010000018.1"/>
</dbReference>
<dbReference type="InterPro" id="IPR027994">
    <property type="entry name" value="WxL_dom"/>
</dbReference>
<feature type="signal peptide" evidence="1">
    <location>
        <begin position="1"/>
        <end position="31"/>
    </location>
</feature>
<name>A0A1E3AKG8_9FIRM</name>
<evidence type="ECO:0000259" key="2">
    <source>
        <dbReference type="Pfam" id="PF13731"/>
    </source>
</evidence>
<feature type="domain" description="WxL" evidence="2">
    <location>
        <begin position="46"/>
        <end position="202"/>
    </location>
</feature>
<protein>
    <recommendedName>
        <fullName evidence="2">WxL domain-containing protein</fullName>
    </recommendedName>
</protein>
<evidence type="ECO:0000313" key="3">
    <source>
        <dbReference type="EMBL" id="ODM09223.1"/>
    </source>
</evidence>
<organism evidence="3 4">
    <name type="scientific">Eisenbergiella tayi</name>
    <dbReference type="NCBI Taxonomy" id="1432052"/>
    <lineage>
        <taxon>Bacteria</taxon>
        <taxon>Bacillati</taxon>
        <taxon>Bacillota</taxon>
        <taxon>Clostridia</taxon>
        <taxon>Lachnospirales</taxon>
        <taxon>Lachnospiraceae</taxon>
        <taxon>Eisenbergiella</taxon>
    </lineage>
</organism>
<evidence type="ECO:0000256" key="1">
    <source>
        <dbReference type="SAM" id="SignalP"/>
    </source>
</evidence>
<comment type="caution">
    <text evidence="3">The sequence shown here is derived from an EMBL/GenBank/DDBJ whole genome shotgun (WGS) entry which is preliminary data.</text>
</comment>
<keyword evidence="1" id="KW-0732">Signal</keyword>
<reference evidence="3 4" key="1">
    <citation type="submission" date="2016-07" db="EMBL/GenBank/DDBJ databases">
        <title>Characterization of isolates of Eisenbergiella tayi derived from blood cultures, using whole genome sequencing.</title>
        <authorList>
            <person name="Burdz T."/>
            <person name="Wiebe D."/>
            <person name="Huynh C."/>
            <person name="Bernard K."/>
        </authorList>
    </citation>
    <scope>NUCLEOTIDE SEQUENCE [LARGE SCALE GENOMIC DNA]</scope>
    <source>
        <strain evidence="3 4">NML 120489</strain>
    </source>
</reference>
<sequence length="202" mass="21266">MDKTKQIGKKIPLFALLAVMILTMTNQPVQAAAVGDSTTGDTQAVVSFKAGDLKLQAAPALDFGQHEISAAVQVYTAESVGDSVRISDLRGSGEGWSLTVALSKFQLKEDGGETLAGAVINTSAPTVKTNAENLGKPPVQVTEIELTSDGTVTRVWNAEEKSGMGVWELEWIAGNTTLTVYPGTAEEGDSEAVLTWNLQSTP</sequence>
<dbReference type="Pfam" id="PF13731">
    <property type="entry name" value="WxL"/>
    <property type="match status" value="1"/>
</dbReference>
<dbReference type="AlphaFoldDB" id="A0A1E3AKG8"/>
<gene>
    <name evidence="3" type="ORF">BEH84_04973</name>
</gene>